<keyword evidence="2" id="KW-1185">Reference proteome</keyword>
<organism evidence="1 2">
    <name type="scientific">Vreelandella aquamarina</name>
    <dbReference type="NCBI Taxonomy" id="77097"/>
    <lineage>
        <taxon>Bacteria</taxon>
        <taxon>Pseudomonadati</taxon>
        <taxon>Pseudomonadota</taxon>
        <taxon>Gammaproteobacteria</taxon>
        <taxon>Oceanospirillales</taxon>
        <taxon>Halomonadaceae</taxon>
        <taxon>Vreelandella</taxon>
    </lineage>
</organism>
<sequence>MVNNKAQAALTERYLLPCLAEVAAFFLALRHQVDPALYQQRPVKLGKPYPLGQCLEITRAVQRLLPDAGVATAGFSGAALAGAHAYRAFRKAGGSTRQVWGDLRGEFFQNAFQVGTLYVDVANDTVTPTKPKVEILPFAESALIPIADFKHFKRIAERYWQARIFPNHILPELAPTCPFIHVSPGGKVQVAEATGYMVAMAQASAFRASEEVLCDTPVPDDIFAHVRLHLAGTPWALPRSAEEGKAAALRACREQRAKRWHLSPAQANAHLQAVIALNHRLLHVLPSRRQQIIRLTTVDVGGAQPFASPVGSLSYGQRLDEEIVRLKQRLAICQTARIAYAQALSNELLKHS</sequence>
<reference evidence="1 2" key="1">
    <citation type="submission" date="2020-03" db="EMBL/GenBank/DDBJ databases">
        <title>Complete Genome Sequence of Halomonas meridiana strain Eplume2, isolated from hydrothermal-plume in the north east Pacific Ocean.</title>
        <authorList>
            <person name="Kurihara Y."/>
            <person name="Kawai S."/>
            <person name="Sakai A."/>
            <person name="Galipon J."/>
            <person name="Arakawa K."/>
        </authorList>
    </citation>
    <scope>NUCLEOTIDE SEQUENCE [LARGE SCALE GENOMIC DNA]</scope>
    <source>
        <strain evidence="1 2">Eplume2</strain>
    </source>
</reference>
<protein>
    <submittedName>
        <fullName evidence="1">Uncharacterized protein</fullName>
    </submittedName>
</protein>
<evidence type="ECO:0000313" key="1">
    <source>
        <dbReference type="EMBL" id="BCB70760.1"/>
    </source>
</evidence>
<name>A0A6F8XBJ9_9GAMM</name>
<dbReference type="Proteomes" id="UP000501053">
    <property type="component" value="Chromosome"/>
</dbReference>
<proteinExistence type="predicted"/>
<gene>
    <name evidence="1" type="ORF">HMEPL2_11110</name>
</gene>
<accession>A0A6F8XBJ9</accession>
<dbReference type="EMBL" id="AP022869">
    <property type="protein sequence ID" value="BCB70760.1"/>
    <property type="molecule type" value="Genomic_DNA"/>
</dbReference>
<dbReference type="AlphaFoldDB" id="A0A6F8XBJ9"/>
<evidence type="ECO:0000313" key="2">
    <source>
        <dbReference type="Proteomes" id="UP000501053"/>
    </source>
</evidence>